<gene>
    <name evidence="13" type="ORF">KI387_022872</name>
</gene>
<feature type="domain" description="Transmembrane protein 131-like N-terminal" evidence="9">
    <location>
        <begin position="249"/>
        <end position="331"/>
    </location>
</feature>
<dbReference type="Pfam" id="PF24474">
    <property type="entry name" value="DUF7579"/>
    <property type="match status" value="1"/>
</dbReference>
<dbReference type="InterPro" id="IPR022113">
    <property type="entry name" value="TMEM131L_N"/>
</dbReference>
<reference evidence="13 14" key="1">
    <citation type="journal article" date="2021" name="Nat. Plants">
        <title>The Taxus genome provides insights into paclitaxel biosynthesis.</title>
        <authorList>
            <person name="Xiong X."/>
            <person name="Gou J."/>
            <person name="Liao Q."/>
            <person name="Li Y."/>
            <person name="Zhou Q."/>
            <person name="Bi G."/>
            <person name="Li C."/>
            <person name="Du R."/>
            <person name="Wang X."/>
            <person name="Sun T."/>
            <person name="Guo L."/>
            <person name="Liang H."/>
            <person name="Lu P."/>
            <person name="Wu Y."/>
            <person name="Zhang Z."/>
            <person name="Ro D.K."/>
            <person name="Shang Y."/>
            <person name="Huang S."/>
            <person name="Yan J."/>
        </authorList>
    </citation>
    <scope>NUCLEOTIDE SEQUENCE [LARGE SCALE GENOMIC DNA]</scope>
    <source>
        <strain evidence="13">Ta-2019</strain>
    </source>
</reference>
<dbReference type="InterPro" id="IPR056001">
    <property type="entry name" value="DUF7579"/>
</dbReference>
<evidence type="ECO:0000256" key="7">
    <source>
        <dbReference type="SAM" id="MobiDB-lite"/>
    </source>
</evidence>
<dbReference type="AlphaFoldDB" id="A0AA38G260"/>
<dbReference type="InterPro" id="IPR055437">
    <property type="entry name" value="TMEM131L_Ig_5"/>
</dbReference>
<keyword evidence="5 8" id="KW-1133">Transmembrane helix</keyword>
<evidence type="ECO:0000259" key="9">
    <source>
        <dbReference type="Pfam" id="PF12371"/>
    </source>
</evidence>
<keyword evidence="6 8" id="KW-0472">Membrane</keyword>
<evidence type="ECO:0000259" key="11">
    <source>
        <dbReference type="Pfam" id="PF24499"/>
    </source>
</evidence>
<evidence type="ECO:0000259" key="12">
    <source>
        <dbReference type="Pfam" id="PF24501"/>
    </source>
</evidence>
<evidence type="ECO:0000256" key="3">
    <source>
        <dbReference type="ARBA" id="ARBA00022692"/>
    </source>
</evidence>
<organism evidence="13 14">
    <name type="scientific">Taxus chinensis</name>
    <name type="common">Chinese yew</name>
    <name type="synonym">Taxus wallichiana var. chinensis</name>
    <dbReference type="NCBI Taxonomy" id="29808"/>
    <lineage>
        <taxon>Eukaryota</taxon>
        <taxon>Viridiplantae</taxon>
        <taxon>Streptophyta</taxon>
        <taxon>Embryophyta</taxon>
        <taxon>Tracheophyta</taxon>
        <taxon>Spermatophyta</taxon>
        <taxon>Pinopsida</taxon>
        <taxon>Pinidae</taxon>
        <taxon>Conifers II</taxon>
        <taxon>Cupressales</taxon>
        <taxon>Taxaceae</taxon>
        <taxon>Taxus</taxon>
    </lineage>
</organism>
<evidence type="ECO:0000256" key="1">
    <source>
        <dbReference type="ARBA" id="ARBA00004479"/>
    </source>
</evidence>
<accession>A0AA38G260</accession>
<evidence type="ECO:0000259" key="10">
    <source>
        <dbReference type="Pfam" id="PF24474"/>
    </source>
</evidence>
<evidence type="ECO:0000256" key="5">
    <source>
        <dbReference type="ARBA" id="ARBA00022989"/>
    </source>
</evidence>
<comment type="subcellular location">
    <subcellularLocation>
        <location evidence="1">Membrane</location>
        <topology evidence="1">Single-pass type I membrane protein</topology>
    </subcellularLocation>
</comment>
<dbReference type="InterPro" id="IPR039877">
    <property type="entry name" value="TMEM131-like"/>
</dbReference>
<feature type="non-terminal residue" evidence="13">
    <location>
        <position position="1"/>
    </location>
</feature>
<dbReference type="PANTHER" id="PTHR22050">
    <property type="entry name" value="RW1 PROTEIN HOMOLOG"/>
    <property type="match status" value="1"/>
</dbReference>
<evidence type="ECO:0000256" key="4">
    <source>
        <dbReference type="ARBA" id="ARBA00022729"/>
    </source>
</evidence>
<evidence type="ECO:0000313" key="13">
    <source>
        <dbReference type="EMBL" id="KAH9314245.1"/>
    </source>
</evidence>
<feature type="transmembrane region" description="Helical" evidence="8">
    <location>
        <begin position="62"/>
        <end position="86"/>
    </location>
</feature>
<dbReference type="Pfam" id="PF24501">
    <property type="entry name" value="Ig_TMEM131L_5"/>
    <property type="match status" value="1"/>
</dbReference>
<keyword evidence="4" id="KW-0732">Signal</keyword>
<dbReference type="GO" id="GO:0016020">
    <property type="term" value="C:membrane"/>
    <property type="evidence" value="ECO:0007669"/>
    <property type="project" value="UniProtKB-SubCell"/>
</dbReference>
<dbReference type="OMA" id="NDACEHT"/>
<keyword evidence="14" id="KW-1185">Reference proteome</keyword>
<feature type="domain" description="TMEM131L fifth Ig-like" evidence="12">
    <location>
        <begin position="902"/>
        <end position="966"/>
    </location>
</feature>
<feature type="domain" description="TMEM131L fourth Ig-like" evidence="11">
    <location>
        <begin position="707"/>
        <end position="840"/>
    </location>
</feature>
<dbReference type="InterPro" id="IPR055436">
    <property type="entry name" value="Ig_TMEM131L_4"/>
</dbReference>
<protein>
    <recommendedName>
        <fullName evidence="15">Transmembrane protein 131-like N-terminal domain-containing protein</fullName>
    </recommendedName>
</protein>
<dbReference type="Pfam" id="PF24499">
    <property type="entry name" value="Ig_TMEM131L_4"/>
    <property type="match status" value="1"/>
</dbReference>
<dbReference type="Proteomes" id="UP000824469">
    <property type="component" value="Unassembled WGS sequence"/>
</dbReference>
<comment type="similarity">
    <text evidence="2">Belongs to the TMEM131 family.</text>
</comment>
<sequence length="1051" mass="115888">GFDGCRGSRRSLRVRVFPVKKMEAHGLRKGAGRGGYETGTHDLSPMLRSLWFCARAPKGCHLALVLLSWTLFSLLFCMPCLVKGLVARQNKMQDYLEFNSCGDHTNARASPALDPFVPIISGSVGENKDIQKFSTKDKDICSDSQSLCFRSRLTDFTSGKDKSQRYSDEDAMTNSGNEQETGKVQISNEIMGQEEVTKNKNYKLTNGRSSVSCFSLPSNKSDKKVFIQMEYSETSQPGSSGKSSSPNVAVRPSLMEWESQPLFSPSVAYLTVLNTCNDTVLHVFKPFSTNPHFYAYGFAEATVAPGDMVSIAFVFLPRMLGLATGHLILQTSSGGFVIHAKGKGVESPYKIQSFTGLSAFSGSILRDSIKLYNPFDGLLFVEEVSVWISSSEASSLQATGAVCKKNVAFTTEHHNLLLNENAWFEFGNDATDISLLGIRPSGGWEITPHLSSTIMEIDISTHIEGKISGALCIQLKNSFQEMRDTLIVPLEALIVKDAGSNPCIQPMPKDRIYDILSGGEKTVKVALSIKNDESEVIRLEDMCECSENGKLLQIEFLQGLILLPGTMTYMATITYKVIEMNNSHKDDKVQSSNLCLDCRLLLVTNSTQRPQIELPCQDLFYKYDSVGQNHVSTAGIADSFFGLSTALNGQTQSINGKNLFQGSYTASPIFIKGKTLDFMIDADNLFLNDWKLQGTSENFSVLVQSELRYPMVQIGMTSSKWVHVTNPSNQPVVMQLILSSEVILPQCKDDREMWESWELNHSYRTATGLLTKASDVYSGQYNEVFFLPENGITEAYVHPHGSASFGPIFFQPSKRCVWTSSIFIKNNLSGVEWLSLQGAGGSGVLTFLEGLEPIQALHFNINIPTPMSTMGVLKFYSNQIFQRVGMKAACTKPEQKVLRARNTGDMPLEVNAINVAGKACGSNTFMIHPCDSFFLAPGESTELLVSYQTDFSAAVVSQDLQLAMSSGILVIPLKASLPGCIVALCQRSFFWFVLIKVILVVFLAVTFLALWRFLAQDTPKLNHNQWSHNKKFAIAEVAKIGGVTHGDPVKQ</sequence>
<comment type="caution">
    <text evidence="13">The sequence shown here is derived from an EMBL/GenBank/DDBJ whole genome shotgun (WGS) entry which is preliminary data.</text>
</comment>
<dbReference type="PANTHER" id="PTHR22050:SF0">
    <property type="entry name" value="TRANSMEMBRANE PROTEIN 131 HOMOLOG"/>
    <property type="match status" value="1"/>
</dbReference>
<feature type="compositionally biased region" description="Basic and acidic residues" evidence="7">
    <location>
        <begin position="158"/>
        <end position="168"/>
    </location>
</feature>
<feature type="region of interest" description="Disordered" evidence="7">
    <location>
        <begin position="158"/>
        <end position="180"/>
    </location>
</feature>
<evidence type="ECO:0000256" key="6">
    <source>
        <dbReference type="ARBA" id="ARBA00023136"/>
    </source>
</evidence>
<feature type="non-terminal residue" evidence="13">
    <location>
        <position position="1051"/>
    </location>
</feature>
<dbReference type="EMBL" id="JAHRHJ020000005">
    <property type="protein sequence ID" value="KAH9314245.1"/>
    <property type="molecule type" value="Genomic_DNA"/>
</dbReference>
<feature type="transmembrane region" description="Helical" evidence="8">
    <location>
        <begin position="989"/>
        <end position="1011"/>
    </location>
</feature>
<dbReference type="Pfam" id="PF12371">
    <property type="entry name" value="TMEM131_like_N"/>
    <property type="match status" value="1"/>
</dbReference>
<keyword evidence="3 8" id="KW-0812">Transmembrane</keyword>
<evidence type="ECO:0000256" key="2">
    <source>
        <dbReference type="ARBA" id="ARBA00006682"/>
    </source>
</evidence>
<evidence type="ECO:0008006" key="15">
    <source>
        <dbReference type="Google" id="ProtNLM"/>
    </source>
</evidence>
<feature type="domain" description="DUF7579" evidence="10">
    <location>
        <begin position="520"/>
        <end position="621"/>
    </location>
</feature>
<evidence type="ECO:0000256" key="8">
    <source>
        <dbReference type="SAM" id="Phobius"/>
    </source>
</evidence>
<name>A0AA38G260_TAXCH</name>
<evidence type="ECO:0000313" key="14">
    <source>
        <dbReference type="Proteomes" id="UP000824469"/>
    </source>
</evidence>
<proteinExistence type="inferred from homology"/>